<dbReference type="InterPro" id="IPR003033">
    <property type="entry name" value="SCP2_sterol-bd_dom"/>
</dbReference>
<dbReference type="PANTHER" id="PTHR48079:SF6">
    <property type="entry name" value="NAD(P)-BINDING DOMAIN-CONTAINING PROTEIN-RELATED"/>
    <property type="match status" value="1"/>
</dbReference>
<dbReference type="Proteomes" id="UP000824988">
    <property type="component" value="Chromosome"/>
</dbReference>
<dbReference type="KEGG" id="moz:MoryE10_11920"/>
<dbReference type="GO" id="GO:0004029">
    <property type="term" value="F:aldehyde dehydrogenase (NAD+) activity"/>
    <property type="evidence" value="ECO:0007669"/>
    <property type="project" value="TreeGrafter"/>
</dbReference>
<evidence type="ECO:0000313" key="3">
    <source>
        <dbReference type="EMBL" id="BBL70586.1"/>
    </source>
</evidence>
<evidence type="ECO:0000259" key="2">
    <source>
        <dbReference type="Pfam" id="PF07993"/>
    </source>
</evidence>
<dbReference type="PANTHER" id="PTHR48079">
    <property type="entry name" value="PROTEIN YEEZ"/>
    <property type="match status" value="1"/>
</dbReference>
<name>A0A8D5AHS8_9GAMM</name>
<dbReference type="InterPro" id="IPR051783">
    <property type="entry name" value="NAD(P)-dependent_oxidoreduct"/>
</dbReference>
<feature type="domain" description="SCP2" evidence="1">
    <location>
        <begin position="438"/>
        <end position="522"/>
    </location>
</feature>
<organism evidence="3 4">
    <name type="scientific">Methylogaea oryzae</name>
    <dbReference type="NCBI Taxonomy" id="1295382"/>
    <lineage>
        <taxon>Bacteria</taxon>
        <taxon>Pseudomonadati</taxon>
        <taxon>Pseudomonadota</taxon>
        <taxon>Gammaproteobacteria</taxon>
        <taxon>Methylococcales</taxon>
        <taxon>Methylococcaceae</taxon>
        <taxon>Methylogaea</taxon>
    </lineage>
</organism>
<reference evidence="3" key="1">
    <citation type="submission" date="2019-06" db="EMBL/GenBank/DDBJ databases">
        <title>Complete genome sequence of Methylogaea oryzae strain JCM16910.</title>
        <authorList>
            <person name="Asakawa S."/>
        </authorList>
    </citation>
    <scope>NUCLEOTIDE SEQUENCE</scope>
    <source>
        <strain evidence="3">E10</strain>
    </source>
</reference>
<dbReference type="GO" id="GO:0005737">
    <property type="term" value="C:cytoplasm"/>
    <property type="evidence" value="ECO:0007669"/>
    <property type="project" value="TreeGrafter"/>
</dbReference>
<protein>
    <submittedName>
        <fullName evidence="3">Uncharacterized protein</fullName>
    </submittedName>
</protein>
<evidence type="ECO:0000313" key="4">
    <source>
        <dbReference type="Proteomes" id="UP000824988"/>
    </source>
</evidence>
<proteinExistence type="predicted"/>
<accession>A0A8D5AHS8</accession>
<dbReference type="EMBL" id="AP019782">
    <property type="protein sequence ID" value="BBL70586.1"/>
    <property type="molecule type" value="Genomic_DNA"/>
</dbReference>
<keyword evidence="4" id="KW-1185">Reference proteome</keyword>
<sequence>MCSENGEGVGMTILLTGATGYLGKHLLAGLLGQGERVAVVVRPRGEALAERVLDVLQPFALPAECLGPDHLTVLAGDVTEAHLGLSEADRAELRRQGVRAVLHSAGLTRFEEELAERLDWFNRQGTVHAYRLARDLGAAEFHHVSTAFVAGEGDAEGAFSAADLERGQRFRNPYEKSKFEAERFLRAAHAEDGMPINVYRPSICVGGVPPIGKGQSTSTVYAFLKAGHFLKTATLRDLKRGAGSFSRGGGMAGGGGSLHLPLRIVADAAVEQNLVSVEYVAESTLAGLRRGASGYTVVPQLGARAIAIGEMRDIFATVLGVTGVEMVDESAFDVAPATFVEQCFARATQSYLPYLFSESRFAEEPSPPGFPRAADYAVDLTRIAHDFLSAMEAPERGADARGALTRLALDALQVSGPADYFDRLVEGQIGRGFLRRMAFADARIQFAIDDSPPFNRTIHFASGVAKYAEPADSQRPDCTLSMDRELFDAVMGGREDLRKGFFTGRVKLRGNKAIGLKFGFLLGQYLRQSDEHVLEELAG</sequence>
<gene>
    <name evidence="3" type="ORF">MoryE10_11920</name>
</gene>
<evidence type="ECO:0000259" key="1">
    <source>
        <dbReference type="Pfam" id="PF02036"/>
    </source>
</evidence>
<dbReference type="Pfam" id="PF07993">
    <property type="entry name" value="NAD_binding_4"/>
    <property type="match status" value="1"/>
</dbReference>
<dbReference type="InterPro" id="IPR013120">
    <property type="entry name" value="FAR_NAD-bd"/>
</dbReference>
<feature type="domain" description="Thioester reductase (TE)" evidence="2">
    <location>
        <begin position="15"/>
        <end position="226"/>
    </location>
</feature>
<dbReference type="Pfam" id="PF02036">
    <property type="entry name" value="SCP2"/>
    <property type="match status" value="1"/>
</dbReference>
<dbReference type="AlphaFoldDB" id="A0A8D5AHS8"/>